<evidence type="ECO:0000256" key="11">
    <source>
        <dbReference type="ARBA" id="ARBA00025936"/>
    </source>
</evidence>
<dbReference type="Pfam" id="PF01514">
    <property type="entry name" value="YscJ_FliF"/>
    <property type="match status" value="1"/>
</dbReference>
<dbReference type="Proteomes" id="UP000770889">
    <property type="component" value="Unassembled WGS sequence"/>
</dbReference>
<dbReference type="PIRSF" id="PIRSF004862">
    <property type="entry name" value="FliF"/>
    <property type="match status" value="1"/>
</dbReference>
<keyword evidence="17" id="KW-0969">Cilium</keyword>
<comment type="function">
    <text evidence="1 12">The M ring may be actively involved in energy transduction.</text>
</comment>
<comment type="subunit">
    <text evidence="11">The basal body constitutes a major portion of the flagellar organelle and consists of four rings (L,P,S, and M) mounted on a central rod. The M ring is integral to the inner membrane of the cell and may be connected to the flagellar rod via the S ring. The S (supramembrane ring) lies just distal to the M ring. The L and P rings lie in the outer membrane and the periplasmic space, respectively.</text>
</comment>
<dbReference type="NCBIfam" id="TIGR00206">
    <property type="entry name" value="fliF"/>
    <property type="match status" value="1"/>
</dbReference>
<comment type="similarity">
    <text evidence="4 12">Belongs to the FliF family.</text>
</comment>
<evidence type="ECO:0000256" key="9">
    <source>
        <dbReference type="ARBA" id="ARBA00023136"/>
    </source>
</evidence>
<reference evidence="17 18" key="1">
    <citation type="submission" date="2021-05" db="EMBL/GenBank/DDBJ databases">
        <title>Genetic and Functional Diversity in Clade A Lucinid endosymbionts from the Bahamas.</title>
        <authorList>
            <person name="Giani N.M."/>
            <person name="Engel A.S."/>
            <person name="Campbell B.J."/>
        </authorList>
    </citation>
    <scope>NUCLEOTIDE SEQUENCE [LARGE SCALE GENOMIC DNA]</scope>
    <source>
        <strain evidence="17">LUC16012Gg_MoonRockCtena</strain>
    </source>
</reference>
<evidence type="ECO:0000313" key="18">
    <source>
        <dbReference type="Proteomes" id="UP000770889"/>
    </source>
</evidence>
<dbReference type="PANTHER" id="PTHR30046:SF0">
    <property type="entry name" value="FLAGELLAR M-RING PROTEIN"/>
    <property type="match status" value="1"/>
</dbReference>
<comment type="caution">
    <text evidence="17">The sequence shown here is derived from an EMBL/GenBank/DDBJ whole genome shotgun (WGS) entry which is preliminary data.</text>
</comment>
<dbReference type="GO" id="GO:0009431">
    <property type="term" value="C:bacterial-type flagellum basal body, MS ring"/>
    <property type="evidence" value="ECO:0007669"/>
    <property type="project" value="InterPro"/>
</dbReference>
<keyword evidence="9 14" id="KW-0472">Membrane</keyword>
<evidence type="ECO:0000256" key="4">
    <source>
        <dbReference type="ARBA" id="ARBA00007971"/>
    </source>
</evidence>
<proteinExistence type="inferred from homology"/>
<feature type="domain" description="Flagellar M-ring N-terminal" evidence="15">
    <location>
        <begin position="48"/>
        <end position="223"/>
    </location>
</feature>
<keyword evidence="17" id="KW-0282">Flagellum</keyword>
<evidence type="ECO:0000256" key="6">
    <source>
        <dbReference type="ARBA" id="ARBA00022475"/>
    </source>
</evidence>
<feature type="region of interest" description="Disordered" evidence="13">
    <location>
        <begin position="310"/>
        <end position="346"/>
    </location>
</feature>
<dbReference type="InterPro" id="IPR006182">
    <property type="entry name" value="FliF_N_dom"/>
</dbReference>
<dbReference type="PANTHER" id="PTHR30046">
    <property type="entry name" value="FLAGELLAR M-RING PROTEIN"/>
    <property type="match status" value="1"/>
</dbReference>
<keyword evidence="17" id="KW-0966">Cell projection</keyword>
<evidence type="ECO:0000256" key="7">
    <source>
        <dbReference type="ARBA" id="ARBA00022692"/>
    </source>
</evidence>
<feature type="compositionally biased region" description="Polar residues" evidence="13">
    <location>
        <begin position="314"/>
        <end position="326"/>
    </location>
</feature>
<keyword evidence="10 12" id="KW-0975">Bacterial flagellum</keyword>
<accession>A0A944MBX7</accession>
<dbReference type="PRINTS" id="PR01009">
    <property type="entry name" value="FLGMRINGFLIF"/>
</dbReference>
<evidence type="ECO:0000256" key="14">
    <source>
        <dbReference type="SAM" id="Phobius"/>
    </source>
</evidence>
<dbReference type="InterPro" id="IPR000067">
    <property type="entry name" value="FlgMring_FliF"/>
</dbReference>
<evidence type="ECO:0000256" key="2">
    <source>
        <dbReference type="ARBA" id="ARBA00004117"/>
    </source>
</evidence>
<dbReference type="Gene3D" id="3.30.300.30">
    <property type="match status" value="1"/>
</dbReference>
<feature type="transmembrane region" description="Helical" evidence="14">
    <location>
        <begin position="24"/>
        <end position="46"/>
    </location>
</feature>
<feature type="domain" description="Flagellar M-ring C-terminal" evidence="16">
    <location>
        <begin position="256"/>
        <end position="425"/>
    </location>
</feature>
<evidence type="ECO:0000259" key="15">
    <source>
        <dbReference type="Pfam" id="PF01514"/>
    </source>
</evidence>
<evidence type="ECO:0000256" key="3">
    <source>
        <dbReference type="ARBA" id="ARBA00004651"/>
    </source>
</evidence>
<evidence type="ECO:0000259" key="16">
    <source>
        <dbReference type="Pfam" id="PF08345"/>
    </source>
</evidence>
<dbReference type="InterPro" id="IPR045851">
    <property type="entry name" value="AMP-bd_C_sf"/>
</dbReference>
<dbReference type="EMBL" id="JAHHGM010000021">
    <property type="protein sequence ID" value="MBT2990805.1"/>
    <property type="molecule type" value="Genomic_DNA"/>
</dbReference>
<protein>
    <recommendedName>
        <fullName evidence="5 12">Flagellar M-ring protein</fullName>
    </recommendedName>
</protein>
<evidence type="ECO:0000256" key="10">
    <source>
        <dbReference type="ARBA" id="ARBA00023143"/>
    </source>
</evidence>
<dbReference type="AlphaFoldDB" id="A0A944MBX7"/>
<evidence type="ECO:0000313" key="17">
    <source>
        <dbReference type="EMBL" id="MBT2990805.1"/>
    </source>
</evidence>
<dbReference type="GO" id="GO:0003774">
    <property type="term" value="F:cytoskeletal motor activity"/>
    <property type="evidence" value="ECO:0007669"/>
    <property type="project" value="InterPro"/>
</dbReference>
<keyword evidence="7 14" id="KW-0812">Transmembrane</keyword>
<gene>
    <name evidence="17" type="primary">fliF</name>
    <name evidence="17" type="ORF">KME65_17750</name>
</gene>
<organism evidence="17 18">
    <name type="scientific">Candidatus Thiodiazotropha taylori</name>
    <dbReference type="NCBI Taxonomy" id="2792791"/>
    <lineage>
        <taxon>Bacteria</taxon>
        <taxon>Pseudomonadati</taxon>
        <taxon>Pseudomonadota</taxon>
        <taxon>Gammaproteobacteria</taxon>
        <taxon>Chromatiales</taxon>
        <taxon>Sedimenticolaceae</taxon>
        <taxon>Candidatus Thiodiazotropha</taxon>
    </lineage>
</organism>
<name>A0A944MBX7_9GAMM</name>
<evidence type="ECO:0000256" key="5">
    <source>
        <dbReference type="ARBA" id="ARBA00017949"/>
    </source>
</evidence>
<keyword evidence="8 14" id="KW-1133">Transmembrane helix</keyword>
<dbReference type="InterPro" id="IPR013556">
    <property type="entry name" value="Flag_M-ring_C"/>
</dbReference>
<dbReference type="GO" id="GO:0071973">
    <property type="term" value="P:bacterial-type flagellum-dependent cell motility"/>
    <property type="evidence" value="ECO:0007669"/>
    <property type="project" value="InterPro"/>
</dbReference>
<evidence type="ECO:0000256" key="12">
    <source>
        <dbReference type="PIRNR" id="PIRNR004862"/>
    </source>
</evidence>
<sequence length="564" mass="61383">MAETATETTTEIQVRNRLQTNPTLRIFAVLVGFAASVALGFAVVLWTQEPSYSPLYGNLSHKDAIEIAQALQQAGIKYEIDQSNGIVMVPSSALQQARMKLAGQGLPQTGSTGFELMQEDTGFSTSRLVESARYQRAIEGELARTIMTLASVESARVHLANPKQSVFIRKRKFPSASVVLKLYSGRNLEKGQVEAITHLVASSVPELEVSKVTVVDHKGRLLSSKDDSREMELTSSQFEYTRELENHYKQRIEDILAPMLGRENLRAEVTADVDFTYVEKTQEYFNPDATALRSEQVNEQQSVLSEVQGVPGALSNQPPAAATSPQLAGAGGAAENATPVNSSKRATRNYELDKTISHTRLPTSRLRRLSVAVVVNHRYRTTEEGAVEAVERTAEEVTRISNLVKEAIGYDLQRGDSVQVIDEAFYVPEAPEPLPEIPMWEETWFWDTVRQVGGYILALLLIFGLIKPVMTRLVKQVAIEPAMPEGVAAAAGGAMGAGGANGSLEGGGGVPGGAIGALGEDDASLHLPGPRSYEKTLDAARNMIEEDPKRVAQVVRKWIAEDGR</sequence>
<evidence type="ECO:0000256" key="1">
    <source>
        <dbReference type="ARBA" id="ARBA00003820"/>
    </source>
</evidence>
<keyword evidence="6" id="KW-1003">Cell membrane</keyword>
<dbReference type="Pfam" id="PF08345">
    <property type="entry name" value="YscJ_FliF_C"/>
    <property type="match status" value="1"/>
</dbReference>
<comment type="subcellular location">
    <subcellularLocation>
        <location evidence="2 12">Bacterial flagellum basal body</location>
    </subcellularLocation>
    <subcellularLocation>
        <location evidence="3">Cell membrane</location>
        <topology evidence="3">Multi-pass membrane protein</topology>
    </subcellularLocation>
</comment>
<dbReference type="GO" id="GO:0005886">
    <property type="term" value="C:plasma membrane"/>
    <property type="evidence" value="ECO:0007669"/>
    <property type="project" value="UniProtKB-SubCell"/>
</dbReference>
<evidence type="ECO:0000256" key="13">
    <source>
        <dbReference type="SAM" id="MobiDB-lite"/>
    </source>
</evidence>
<dbReference type="InterPro" id="IPR043427">
    <property type="entry name" value="YscJ/FliF"/>
</dbReference>
<evidence type="ECO:0000256" key="8">
    <source>
        <dbReference type="ARBA" id="ARBA00022989"/>
    </source>
</evidence>